<keyword evidence="4 9" id="KW-0812">Transmembrane</keyword>
<keyword evidence="5" id="KW-0029">Amino-acid transport</keyword>
<evidence type="ECO:0000256" key="8">
    <source>
        <dbReference type="ARBA" id="ARBA00037998"/>
    </source>
</evidence>
<keyword evidence="6 9" id="KW-1133">Transmembrane helix</keyword>
<dbReference type="InterPro" id="IPR001851">
    <property type="entry name" value="ABC_transp_permease"/>
</dbReference>
<dbReference type="RefSeq" id="WP_223099593.1">
    <property type="nucleotide sequence ID" value="NZ_CP061913.1"/>
</dbReference>
<evidence type="ECO:0000256" key="5">
    <source>
        <dbReference type="ARBA" id="ARBA00022970"/>
    </source>
</evidence>
<gene>
    <name evidence="10" type="ORF">ACFFTR_08425</name>
</gene>
<reference evidence="10 11" key="1">
    <citation type="submission" date="2024-09" db="EMBL/GenBank/DDBJ databases">
        <authorList>
            <person name="Sun Q."/>
            <person name="Mori K."/>
        </authorList>
    </citation>
    <scope>NUCLEOTIDE SEQUENCE [LARGE SCALE GENOMIC DNA]</scope>
    <source>
        <strain evidence="10 11">JCM 3307</strain>
    </source>
</reference>
<feature type="transmembrane region" description="Helical" evidence="9">
    <location>
        <begin position="12"/>
        <end position="30"/>
    </location>
</feature>
<evidence type="ECO:0000256" key="1">
    <source>
        <dbReference type="ARBA" id="ARBA00004651"/>
    </source>
</evidence>
<organism evidence="10 11">
    <name type="scientific">Dactylosporangium vinaceum</name>
    <dbReference type="NCBI Taxonomy" id="53362"/>
    <lineage>
        <taxon>Bacteria</taxon>
        <taxon>Bacillati</taxon>
        <taxon>Actinomycetota</taxon>
        <taxon>Actinomycetes</taxon>
        <taxon>Micromonosporales</taxon>
        <taxon>Micromonosporaceae</taxon>
        <taxon>Dactylosporangium</taxon>
    </lineage>
</organism>
<evidence type="ECO:0000313" key="10">
    <source>
        <dbReference type="EMBL" id="MFB9443107.1"/>
    </source>
</evidence>
<dbReference type="EMBL" id="JBHMCA010000019">
    <property type="protein sequence ID" value="MFB9443107.1"/>
    <property type="molecule type" value="Genomic_DNA"/>
</dbReference>
<evidence type="ECO:0000256" key="4">
    <source>
        <dbReference type="ARBA" id="ARBA00022692"/>
    </source>
</evidence>
<evidence type="ECO:0000256" key="2">
    <source>
        <dbReference type="ARBA" id="ARBA00022448"/>
    </source>
</evidence>
<evidence type="ECO:0000256" key="7">
    <source>
        <dbReference type="ARBA" id="ARBA00023136"/>
    </source>
</evidence>
<keyword evidence="3" id="KW-1003">Cell membrane</keyword>
<comment type="caution">
    <text evidence="10">The sequence shown here is derived from an EMBL/GenBank/DDBJ whole genome shotgun (WGS) entry which is preliminary data.</text>
</comment>
<dbReference type="InterPro" id="IPR052157">
    <property type="entry name" value="BCAA_transport_permease"/>
</dbReference>
<dbReference type="CDD" id="cd06582">
    <property type="entry name" value="TM_PBP1_LivH_like"/>
    <property type="match status" value="1"/>
</dbReference>
<keyword evidence="2" id="KW-0813">Transport</keyword>
<protein>
    <submittedName>
        <fullName evidence="10">Branched-chain amino acid ABC transporter permease</fullName>
    </submittedName>
</protein>
<dbReference type="PANTHER" id="PTHR11795:SF442">
    <property type="entry name" value="ABC TRANSPORTER ATP-BINDING PROTEIN"/>
    <property type="match status" value="1"/>
</dbReference>
<feature type="transmembrane region" description="Helical" evidence="9">
    <location>
        <begin position="253"/>
        <end position="276"/>
    </location>
</feature>
<feature type="transmembrane region" description="Helical" evidence="9">
    <location>
        <begin position="138"/>
        <end position="159"/>
    </location>
</feature>
<evidence type="ECO:0000256" key="9">
    <source>
        <dbReference type="SAM" id="Phobius"/>
    </source>
</evidence>
<proteinExistence type="inferred from homology"/>
<feature type="transmembrane region" description="Helical" evidence="9">
    <location>
        <begin position="95"/>
        <end position="118"/>
    </location>
</feature>
<sequence length="289" mass="28275">MGTVAVTGLDGVAFGLLLFTVAAGLALIFGVMDVLNLAHGTLYLAGAYLAYLLTDGSMAGLLAAVAVGAAAGASGGAVLAGLLRPLRRGDHLDQALVTLGIAFLAADGFTTVFGAVPLPTDPPQVLTGRVDVAGHGYPIYRLVFIAVAAGIAVVLHLTLRHTTAGLMLRATVTDPAMAAATGIRTGAVRVAALAAGGALAVTAGVLGAPLLGPAPGVDTTVLILSLIVVVLGGAGSMPHTLAAALLVGQVQTVGVLAAPQAAPFVLFGALLIVLLIRGRGAAAPAARTA</sequence>
<name>A0ABV5M2L4_9ACTN</name>
<evidence type="ECO:0000256" key="6">
    <source>
        <dbReference type="ARBA" id="ARBA00022989"/>
    </source>
</evidence>
<feature type="transmembrane region" description="Helical" evidence="9">
    <location>
        <begin position="60"/>
        <end position="83"/>
    </location>
</feature>
<evidence type="ECO:0000256" key="3">
    <source>
        <dbReference type="ARBA" id="ARBA00022475"/>
    </source>
</evidence>
<dbReference type="PANTHER" id="PTHR11795">
    <property type="entry name" value="BRANCHED-CHAIN AMINO ACID TRANSPORT SYSTEM PERMEASE PROTEIN LIVH"/>
    <property type="match status" value="1"/>
</dbReference>
<accession>A0ABV5M2L4</accession>
<feature type="transmembrane region" description="Helical" evidence="9">
    <location>
        <begin position="190"/>
        <end position="211"/>
    </location>
</feature>
<keyword evidence="7 9" id="KW-0472">Membrane</keyword>
<comment type="similarity">
    <text evidence="8">Belongs to the binding-protein-dependent transport system permease family. LivHM subfamily.</text>
</comment>
<dbReference type="Pfam" id="PF02653">
    <property type="entry name" value="BPD_transp_2"/>
    <property type="match status" value="1"/>
</dbReference>
<comment type="subcellular location">
    <subcellularLocation>
        <location evidence="1">Cell membrane</location>
        <topology evidence="1">Multi-pass membrane protein</topology>
    </subcellularLocation>
</comment>
<keyword evidence="11" id="KW-1185">Reference proteome</keyword>
<dbReference type="Proteomes" id="UP001589608">
    <property type="component" value="Unassembled WGS sequence"/>
</dbReference>
<feature type="transmembrane region" description="Helical" evidence="9">
    <location>
        <begin position="223"/>
        <end position="246"/>
    </location>
</feature>
<evidence type="ECO:0000313" key="11">
    <source>
        <dbReference type="Proteomes" id="UP001589608"/>
    </source>
</evidence>